<dbReference type="Pfam" id="PF00664">
    <property type="entry name" value="ABC_membrane"/>
    <property type="match status" value="1"/>
</dbReference>
<comment type="subcellular location">
    <subcellularLocation>
        <location evidence="1">Cell membrane</location>
        <topology evidence="1">Multi-pass membrane protein</topology>
    </subcellularLocation>
</comment>
<keyword evidence="5 7" id="KW-1133">Transmembrane helix</keyword>
<dbReference type="FunFam" id="3.40.50.300:FF:000218">
    <property type="entry name" value="Multidrug ABC transporter ATP-binding protein"/>
    <property type="match status" value="1"/>
</dbReference>
<keyword evidence="2 7" id="KW-0812">Transmembrane</keyword>
<dbReference type="CDD" id="cd03251">
    <property type="entry name" value="ABCC_MsbA"/>
    <property type="match status" value="1"/>
</dbReference>
<dbReference type="InterPro" id="IPR003439">
    <property type="entry name" value="ABC_transporter-like_ATP-bd"/>
</dbReference>
<dbReference type="GO" id="GO:0005524">
    <property type="term" value="F:ATP binding"/>
    <property type="evidence" value="ECO:0007669"/>
    <property type="project" value="UniProtKB-KW"/>
</dbReference>
<evidence type="ECO:0000313" key="10">
    <source>
        <dbReference type="EMBL" id="MUL38115.1"/>
    </source>
</evidence>
<proteinExistence type="predicted"/>
<evidence type="ECO:0000256" key="2">
    <source>
        <dbReference type="ARBA" id="ARBA00022692"/>
    </source>
</evidence>
<comment type="caution">
    <text evidence="10">The sequence shown here is derived from an EMBL/GenBank/DDBJ whole genome shotgun (WGS) entry which is preliminary data.</text>
</comment>
<dbReference type="PROSITE" id="PS00211">
    <property type="entry name" value="ABC_TRANSPORTER_1"/>
    <property type="match status" value="1"/>
</dbReference>
<dbReference type="PANTHER" id="PTHR24221:SF654">
    <property type="entry name" value="ATP-BINDING CASSETTE SUB-FAMILY B MEMBER 6"/>
    <property type="match status" value="1"/>
</dbReference>
<evidence type="ECO:0000256" key="1">
    <source>
        <dbReference type="ARBA" id="ARBA00004651"/>
    </source>
</evidence>
<dbReference type="EMBL" id="NAPY01000032">
    <property type="protein sequence ID" value="MUL38115.1"/>
    <property type="molecule type" value="Genomic_DNA"/>
</dbReference>
<feature type="transmembrane region" description="Helical" evidence="7">
    <location>
        <begin position="287"/>
        <end position="305"/>
    </location>
</feature>
<dbReference type="AlphaFoldDB" id="A0A6N8G0K8"/>
<dbReference type="GO" id="GO:0016887">
    <property type="term" value="F:ATP hydrolysis activity"/>
    <property type="evidence" value="ECO:0007669"/>
    <property type="project" value="InterPro"/>
</dbReference>
<feature type="transmembrane region" description="Helical" evidence="7">
    <location>
        <begin position="35"/>
        <end position="61"/>
    </location>
</feature>
<dbReference type="Gene3D" id="1.20.1560.10">
    <property type="entry name" value="ABC transporter type 1, transmembrane domain"/>
    <property type="match status" value="1"/>
</dbReference>
<feature type="transmembrane region" description="Helical" evidence="7">
    <location>
        <begin position="94"/>
        <end position="114"/>
    </location>
</feature>
<protein>
    <submittedName>
        <fullName evidence="10">ABC transporter ATP-binding protein</fullName>
    </submittedName>
</protein>
<dbReference type="Proteomes" id="UP000441797">
    <property type="component" value="Unassembled WGS sequence"/>
</dbReference>
<evidence type="ECO:0000256" key="3">
    <source>
        <dbReference type="ARBA" id="ARBA00022741"/>
    </source>
</evidence>
<dbReference type="PROSITE" id="PS50893">
    <property type="entry name" value="ABC_TRANSPORTER_2"/>
    <property type="match status" value="1"/>
</dbReference>
<organism evidence="10 11">
    <name type="scientific">Gloeocapsopsis dulcis AAB1 = 1H9</name>
    <dbReference type="NCBI Taxonomy" id="1433147"/>
    <lineage>
        <taxon>Bacteria</taxon>
        <taxon>Bacillati</taxon>
        <taxon>Cyanobacteriota</taxon>
        <taxon>Cyanophyceae</taxon>
        <taxon>Oscillatoriophycideae</taxon>
        <taxon>Chroococcales</taxon>
        <taxon>Chroococcaceae</taxon>
        <taxon>Gloeocapsopsis</taxon>
        <taxon>Gloeocapsopsis dulcis</taxon>
    </lineage>
</organism>
<evidence type="ECO:0000256" key="5">
    <source>
        <dbReference type="ARBA" id="ARBA00022989"/>
    </source>
</evidence>
<dbReference type="InterPro" id="IPR036640">
    <property type="entry name" value="ABC1_TM_sf"/>
</dbReference>
<dbReference type="Gene3D" id="3.40.50.300">
    <property type="entry name" value="P-loop containing nucleotide triphosphate hydrolases"/>
    <property type="match status" value="1"/>
</dbReference>
<keyword evidence="3" id="KW-0547">Nucleotide-binding</keyword>
<evidence type="ECO:0000259" key="8">
    <source>
        <dbReference type="PROSITE" id="PS50893"/>
    </source>
</evidence>
<dbReference type="SMART" id="SM00382">
    <property type="entry name" value="AAA"/>
    <property type="match status" value="1"/>
</dbReference>
<dbReference type="RefSeq" id="WP_105219223.1">
    <property type="nucleotide sequence ID" value="NZ_CAWNSU010000031.1"/>
</dbReference>
<name>A0A6N8G0K8_9CHRO</name>
<evidence type="ECO:0000256" key="7">
    <source>
        <dbReference type="SAM" id="Phobius"/>
    </source>
</evidence>
<feature type="transmembrane region" description="Helical" evidence="7">
    <location>
        <begin position="198"/>
        <end position="218"/>
    </location>
</feature>
<dbReference type="InterPro" id="IPR011527">
    <property type="entry name" value="ABC1_TM_dom"/>
</dbReference>
<dbReference type="InterPro" id="IPR003593">
    <property type="entry name" value="AAA+_ATPase"/>
</dbReference>
<evidence type="ECO:0000313" key="11">
    <source>
        <dbReference type="Proteomes" id="UP000441797"/>
    </source>
</evidence>
<feature type="domain" description="ABC transporter" evidence="8">
    <location>
        <begin position="374"/>
        <end position="608"/>
    </location>
</feature>
<accession>A0A6N8G0K8</accession>
<dbReference type="InterPro" id="IPR039421">
    <property type="entry name" value="Type_1_exporter"/>
</dbReference>
<evidence type="ECO:0000259" key="9">
    <source>
        <dbReference type="PROSITE" id="PS50929"/>
    </source>
</evidence>
<keyword evidence="11" id="KW-1185">Reference proteome</keyword>
<dbReference type="NCBIfam" id="NF045513">
    <property type="entry name" value="HepA_fam_ABC"/>
    <property type="match status" value="1"/>
</dbReference>
<evidence type="ECO:0000256" key="4">
    <source>
        <dbReference type="ARBA" id="ARBA00022840"/>
    </source>
</evidence>
<dbReference type="Pfam" id="PF00005">
    <property type="entry name" value="ABC_tran"/>
    <property type="match status" value="1"/>
</dbReference>
<sequence>MPVKIPAPIHRILQTTSFWRDNSFLIREFKYFGRAATFAFIFTILAAAFEGFGIGFILTFLQSLTHPDSAQFQTGIEWIDSAVLGVNAPVNERLFRISGLILLTTFLRLGFSYLGKLYTRISASSLAYRLRRLLFEQLISLRISYFAKKRSGEIINSLTAEVIQLQHAFDVSSTLLTKVITLWVYIISMFLLSWQLTLVSGMLFSLLSVGISTLLGRIREASFEKSKASGRYTSVALELVNGIRTVHAFAAQDFERKRFYGANQNLLNATLQSISAQALVEPLREGIATTILIGMLVVAVTTLIPQGFLELASLLTFLFVLFRMMPTLRQIDSARVQMSGLHGSLRDIKELLRKDDKAYTRNGKLQFTKLKHAIEYVAVDFGYDSDEPVLHNISLSIKKGEMTALVGSSGAGKSTLADLIPRFYDPTAGQILVDGVDLREFEINSLRRKLAVVSQDTFIFNTSVRDNIAYALEGADEAAIWEAARLANALDFIQELPQGFDTQLGDRGVRLSGGQRQRIAIARALLRNPDILILDEATSALDSVSERLIQESLEKLAVGRTVIAIAHRLSTIVRADKVVVLEGGRIIEQGGYQELLSQRGKLWKYHQLQHEMSHVS</sequence>
<feature type="transmembrane region" description="Helical" evidence="7">
    <location>
        <begin position="175"/>
        <end position="192"/>
    </location>
</feature>
<dbReference type="GO" id="GO:0140359">
    <property type="term" value="F:ABC-type transporter activity"/>
    <property type="evidence" value="ECO:0007669"/>
    <property type="project" value="InterPro"/>
</dbReference>
<feature type="domain" description="ABC transmembrane type-1" evidence="9">
    <location>
        <begin position="38"/>
        <end position="331"/>
    </location>
</feature>
<reference evidence="10 11" key="1">
    <citation type="journal article" date="2019" name="Front. Microbiol.">
        <title>Genomic Features for Desiccation Tolerance and Sugar Biosynthesis in the Extremophile Gloeocapsopsis sp. UTEX B3054.</title>
        <authorList>
            <person name="Urrejola C."/>
            <person name="Alcorta J."/>
            <person name="Salas L."/>
            <person name="Vasquez M."/>
            <person name="Polz M.F."/>
            <person name="Vicuna R."/>
            <person name="Diez B."/>
        </authorList>
    </citation>
    <scope>NUCLEOTIDE SEQUENCE [LARGE SCALE GENOMIC DNA]</scope>
    <source>
        <strain evidence="10 11">1H9</strain>
    </source>
</reference>
<keyword evidence="4 10" id="KW-0067">ATP-binding</keyword>
<dbReference type="SUPFAM" id="SSF90123">
    <property type="entry name" value="ABC transporter transmembrane region"/>
    <property type="match status" value="1"/>
</dbReference>
<dbReference type="PROSITE" id="PS50929">
    <property type="entry name" value="ABC_TM1F"/>
    <property type="match status" value="1"/>
</dbReference>
<keyword evidence="6 7" id="KW-0472">Membrane</keyword>
<dbReference type="SUPFAM" id="SSF52540">
    <property type="entry name" value="P-loop containing nucleoside triphosphate hydrolases"/>
    <property type="match status" value="1"/>
</dbReference>
<evidence type="ECO:0000256" key="6">
    <source>
        <dbReference type="ARBA" id="ARBA00023136"/>
    </source>
</evidence>
<dbReference type="InterPro" id="IPR017871">
    <property type="entry name" value="ABC_transporter-like_CS"/>
</dbReference>
<dbReference type="InterPro" id="IPR027417">
    <property type="entry name" value="P-loop_NTPase"/>
</dbReference>
<dbReference type="GO" id="GO:0034040">
    <property type="term" value="F:ATPase-coupled lipid transmembrane transporter activity"/>
    <property type="evidence" value="ECO:0007669"/>
    <property type="project" value="TreeGrafter"/>
</dbReference>
<dbReference type="GO" id="GO:0005886">
    <property type="term" value="C:plasma membrane"/>
    <property type="evidence" value="ECO:0007669"/>
    <property type="project" value="UniProtKB-SubCell"/>
</dbReference>
<gene>
    <name evidence="10" type="ORF">BWI75_17710</name>
</gene>
<dbReference type="PANTHER" id="PTHR24221">
    <property type="entry name" value="ATP-BINDING CASSETTE SUB-FAMILY B"/>
    <property type="match status" value="1"/>
</dbReference>
<dbReference type="OrthoDB" id="501491at2"/>